<evidence type="ECO:0000313" key="2">
    <source>
        <dbReference type="EMBL" id="KAI1889446.1"/>
    </source>
</evidence>
<dbReference type="Proteomes" id="UP000829720">
    <property type="component" value="Unassembled WGS sequence"/>
</dbReference>
<organism evidence="2 3">
    <name type="scientific">Albula goreensis</name>
    <dbReference type="NCBI Taxonomy" id="1534307"/>
    <lineage>
        <taxon>Eukaryota</taxon>
        <taxon>Metazoa</taxon>
        <taxon>Chordata</taxon>
        <taxon>Craniata</taxon>
        <taxon>Vertebrata</taxon>
        <taxon>Euteleostomi</taxon>
        <taxon>Actinopterygii</taxon>
        <taxon>Neopterygii</taxon>
        <taxon>Teleostei</taxon>
        <taxon>Albuliformes</taxon>
        <taxon>Albulidae</taxon>
        <taxon>Albula</taxon>
    </lineage>
</organism>
<name>A0A8T3CZ02_9TELE</name>
<accession>A0A8T3CZ02</accession>
<evidence type="ECO:0000313" key="3">
    <source>
        <dbReference type="Proteomes" id="UP000829720"/>
    </source>
</evidence>
<proteinExistence type="predicted"/>
<evidence type="ECO:0000256" key="1">
    <source>
        <dbReference type="SAM" id="MobiDB-lite"/>
    </source>
</evidence>
<feature type="compositionally biased region" description="Basic and acidic residues" evidence="1">
    <location>
        <begin position="36"/>
        <end position="46"/>
    </location>
</feature>
<dbReference type="EMBL" id="JAERUA010000015">
    <property type="protein sequence ID" value="KAI1889446.1"/>
    <property type="molecule type" value="Genomic_DNA"/>
</dbReference>
<feature type="compositionally biased region" description="Basic and acidic residues" evidence="1">
    <location>
        <begin position="1"/>
        <end position="23"/>
    </location>
</feature>
<keyword evidence="3" id="KW-1185">Reference proteome</keyword>
<dbReference type="AlphaFoldDB" id="A0A8T3CZ02"/>
<protein>
    <submittedName>
        <fullName evidence="2">Uncharacterized protein</fullName>
    </submittedName>
</protein>
<feature type="region of interest" description="Disordered" evidence="1">
    <location>
        <begin position="1"/>
        <end position="68"/>
    </location>
</feature>
<comment type="caution">
    <text evidence="2">The sequence shown here is derived from an EMBL/GenBank/DDBJ whole genome shotgun (WGS) entry which is preliminary data.</text>
</comment>
<gene>
    <name evidence="2" type="ORF">AGOR_G00162960</name>
</gene>
<sequence length="77" mass="8982">MCRAAHVEEDNRASRGREKDGRNRQPHTHPPSPRWQKRENRAEARTPTKRAKSAGKASLGRVDDRWGEHFIRVWGQN</sequence>
<reference evidence="2" key="1">
    <citation type="submission" date="2021-01" db="EMBL/GenBank/DDBJ databases">
        <authorList>
            <person name="Zahm M."/>
            <person name="Roques C."/>
            <person name="Cabau C."/>
            <person name="Klopp C."/>
            <person name="Donnadieu C."/>
            <person name="Jouanno E."/>
            <person name="Lampietro C."/>
            <person name="Louis A."/>
            <person name="Herpin A."/>
            <person name="Echchiki A."/>
            <person name="Berthelot C."/>
            <person name="Parey E."/>
            <person name="Roest-Crollius H."/>
            <person name="Braasch I."/>
            <person name="Postlethwait J."/>
            <person name="Bobe J."/>
            <person name="Montfort J."/>
            <person name="Bouchez O."/>
            <person name="Begum T."/>
            <person name="Mejri S."/>
            <person name="Adams A."/>
            <person name="Chen W.-J."/>
            <person name="Guiguen Y."/>
        </authorList>
    </citation>
    <scope>NUCLEOTIDE SEQUENCE</scope>
    <source>
        <tissue evidence="2">Blood</tissue>
    </source>
</reference>